<dbReference type="PANTHER" id="PTHR38406">
    <property type="entry name" value="TRANSCRIPTIONAL REPRESSOR OPI1"/>
    <property type="match status" value="1"/>
</dbReference>
<dbReference type="OrthoDB" id="2441642at2759"/>
<protein>
    <recommendedName>
        <fullName evidence="4">Opi1-domain-containing protein</fullName>
    </recommendedName>
</protein>
<feature type="compositionally biased region" description="Basic and acidic residues" evidence="1">
    <location>
        <begin position="444"/>
        <end position="455"/>
    </location>
</feature>
<gene>
    <name evidence="2" type="ORF">FGG08_000614</name>
</gene>
<organism evidence="2 3">
    <name type="scientific">Glutinoglossum americanum</name>
    <dbReference type="NCBI Taxonomy" id="1670608"/>
    <lineage>
        <taxon>Eukaryota</taxon>
        <taxon>Fungi</taxon>
        <taxon>Dikarya</taxon>
        <taxon>Ascomycota</taxon>
        <taxon>Pezizomycotina</taxon>
        <taxon>Geoglossomycetes</taxon>
        <taxon>Geoglossales</taxon>
        <taxon>Geoglossaceae</taxon>
        <taxon>Glutinoglossum</taxon>
    </lineage>
</organism>
<dbReference type="GO" id="GO:0030968">
    <property type="term" value="P:endoplasmic reticulum unfolded protein response"/>
    <property type="evidence" value="ECO:0007669"/>
    <property type="project" value="TreeGrafter"/>
</dbReference>
<accession>A0A9P8ICW4</accession>
<reference evidence="2" key="1">
    <citation type="submission" date="2021-03" db="EMBL/GenBank/DDBJ databases">
        <title>Comparative genomics and phylogenomic investigation of the class Geoglossomycetes provide insights into ecological specialization and systematics.</title>
        <authorList>
            <person name="Melie T."/>
            <person name="Pirro S."/>
            <person name="Miller A.N."/>
            <person name="Quandt A."/>
        </authorList>
    </citation>
    <scope>NUCLEOTIDE SEQUENCE</scope>
    <source>
        <strain evidence="2">GBOQ0MN5Z8</strain>
    </source>
</reference>
<dbReference type="Pfam" id="PF08618">
    <property type="entry name" value="Opi1"/>
    <property type="match status" value="2"/>
</dbReference>
<dbReference type="GO" id="GO:0005783">
    <property type="term" value="C:endoplasmic reticulum"/>
    <property type="evidence" value="ECO:0007669"/>
    <property type="project" value="TreeGrafter"/>
</dbReference>
<evidence type="ECO:0000256" key="1">
    <source>
        <dbReference type="SAM" id="MobiDB-lite"/>
    </source>
</evidence>
<dbReference type="EMBL" id="JAGHQL010000007">
    <property type="protein sequence ID" value="KAH0545315.1"/>
    <property type="molecule type" value="Genomic_DNA"/>
</dbReference>
<dbReference type="PANTHER" id="PTHR38406:SF1">
    <property type="entry name" value="TRANSCRIPTIONAL REPRESSOR OPI1"/>
    <property type="match status" value="1"/>
</dbReference>
<feature type="compositionally biased region" description="Gly residues" evidence="1">
    <location>
        <begin position="275"/>
        <end position="285"/>
    </location>
</feature>
<feature type="region of interest" description="Disordered" evidence="1">
    <location>
        <begin position="649"/>
        <end position="689"/>
    </location>
</feature>
<evidence type="ECO:0000313" key="2">
    <source>
        <dbReference type="EMBL" id="KAH0545315.1"/>
    </source>
</evidence>
<dbReference type="GO" id="GO:0003714">
    <property type="term" value="F:transcription corepressor activity"/>
    <property type="evidence" value="ECO:0007669"/>
    <property type="project" value="InterPro"/>
</dbReference>
<feature type="compositionally biased region" description="Low complexity" evidence="1">
    <location>
        <begin position="461"/>
        <end position="477"/>
    </location>
</feature>
<dbReference type="GO" id="GO:0005634">
    <property type="term" value="C:nucleus"/>
    <property type="evidence" value="ECO:0007669"/>
    <property type="project" value="TreeGrafter"/>
</dbReference>
<sequence length="689" mass="75008">MSAQQQELPPLHELPAYSSPQFHDPRILRLPSVPSIDPLPPPRIVSSTAETPRQSKTSLSPSIKPPQYQQQQPPHQRSLSIKDLISTPPAENTQVQPQHQYFPVFPHQALPPISSPVTNNGAEADLTSSGDLESIVSASERSLRAGSVLSMEDPDVRIAAEALGDLRADFVASPPPQRSNPSVDSSQPGSEHAGNDARSQPEPLLSLLTSTHPLLSTAIHGSISAYSSSKSYSPRFKYGAEFVERHIGSPVASTVGSVGRRTGVEGGVRWWLGRRGSGQQEGGGTLQNQAEDEAEESASKRRKVDRDEKSHLVDIEMGLSNGYQLPQIYNQQRRPSQASFAESLPAYDDHKSPSYELTASSLVPAQQIANQPTQNPNWQTRLMLSTSGLGVAMSEESLRSLKYCLTWLRWANVHLGKVIVALKNVVEEWDQSQQHHHLQQQPREQGRLQQDRQEPPRYSITNETNNDEPNNPDPTTNSNQQHDTSALLLPPPSQPTDTSLIHVPAPLSPTQSEALARRIHDLKSDVLSTLKKVVDIVSTYAGGALPDNARLLVRKHLTSLPQRFHLASSSSPSIPPSSTSPAPNSNGANEGVSKDIAINRISGEAIGSAQRVLVLAREGLDMMAQVSGVLDGTIVRAEEWCERLGKKKREEGDVAVGAEEGRSVEGGKEGLDVEDKGMAISWGEEKVQR</sequence>
<dbReference type="Proteomes" id="UP000698800">
    <property type="component" value="Unassembled WGS sequence"/>
</dbReference>
<dbReference type="AlphaFoldDB" id="A0A9P8ICW4"/>
<dbReference type="GO" id="GO:0008654">
    <property type="term" value="P:phospholipid biosynthetic process"/>
    <property type="evidence" value="ECO:0007669"/>
    <property type="project" value="TreeGrafter"/>
</dbReference>
<comment type="caution">
    <text evidence="2">The sequence shown here is derived from an EMBL/GenBank/DDBJ whole genome shotgun (WGS) entry which is preliminary data.</text>
</comment>
<feature type="compositionally biased region" description="Polar residues" evidence="1">
    <location>
        <begin position="179"/>
        <end position="189"/>
    </location>
</feature>
<name>A0A9P8ICW4_9PEZI</name>
<feature type="region of interest" description="Disordered" evidence="1">
    <location>
        <begin position="1"/>
        <end position="95"/>
    </location>
</feature>
<feature type="region of interest" description="Disordered" evidence="1">
    <location>
        <begin position="564"/>
        <end position="591"/>
    </location>
</feature>
<proteinExistence type="predicted"/>
<feature type="region of interest" description="Disordered" evidence="1">
    <location>
        <begin position="273"/>
        <end position="309"/>
    </location>
</feature>
<feature type="compositionally biased region" description="Low complexity" evidence="1">
    <location>
        <begin position="65"/>
        <end position="76"/>
    </location>
</feature>
<evidence type="ECO:0008006" key="4">
    <source>
        <dbReference type="Google" id="ProtNLM"/>
    </source>
</evidence>
<dbReference type="GO" id="GO:0006357">
    <property type="term" value="P:regulation of transcription by RNA polymerase II"/>
    <property type="evidence" value="ECO:0007669"/>
    <property type="project" value="TreeGrafter"/>
</dbReference>
<keyword evidence="3" id="KW-1185">Reference proteome</keyword>
<evidence type="ECO:0000313" key="3">
    <source>
        <dbReference type="Proteomes" id="UP000698800"/>
    </source>
</evidence>
<feature type="compositionally biased region" description="Basic and acidic residues" evidence="1">
    <location>
        <begin position="659"/>
        <end position="689"/>
    </location>
</feature>
<feature type="region of interest" description="Disordered" evidence="1">
    <location>
        <begin position="170"/>
        <end position="200"/>
    </location>
</feature>
<feature type="region of interest" description="Disordered" evidence="1">
    <location>
        <begin position="433"/>
        <end position="505"/>
    </location>
</feature>
<feature type="compositionally biased region" description="Polar residues" evidence="1">
    <location>
        <begin position="46"/>
        <end position="61"/>
    </location>
</feature>
<dbReference type="InterPro" id="IPR013927">
    <property type="entry name" value="TF_Opi1_Ccg-8"/>
</dbReference>
<feature type="compositionally biased region" description="Low complexity" evidence="1">
    <location>
        <begin position="567"/>
        <end position="589"/>
    </location>
</feature>